<reference evidence="3 4" key="1">
    <citation type="submission" date="2024-02" db="EMBL/GenBank/DDBJ databases">
        <title>First draft genome assembly of two strains of Seiridium cardinale.</title>
        <authorList>
            <person name="Emiliani G."/>
            <person name="Scali E."/>
        </authorList>
    </citation>
    <scope>NUCLEOTIDE SEQUENCE [LARGE SCALE GENOMIC DNA]</scope>
    <source>
        <strain evidence="3 4">BM-138-000479</strain>
    </source>
</reference>
<comment type="caution">
    <text evidence="3">The sequence shown here is derived from an EMBL/GenBank/DDBJ whole genome shotgun (WGS) entry which is preliminary data.</text>
</comment>
<feature type="transmembrane region" description="Helical" evidence="1">
    <location>
        <begin position="97"/>
        <end position="116"/>
    </location>
</feature>
<evidence type="ECO:0000313" key="4">
    <source>
        <dbReference type="Proteomes" id="UP001465668"/>
    </source>
</evidence>
<name>A0ABR2XUK7_9PEZI</name>
<sequence>MSFFYPDLGMTAVVPASISTRNVYQDWMFHQTGALFLMVAINTGVLLRYTSDMNVWRIVQGGILAVDLILLWAQYQYMDQQGRLELAAWRFEDWSCAVLTLFVAVLRSIFLLNVGIETEKDTKKIA</sequence>
<feature type="domain" description="DUF7704" evidence="2">
    <location>
        <begin position="25"/>
        <end position="114"/>
    </location>
</feature>
<evidence type="ECO:0000259" key="2">
    <source>
        <dbReference type="Pfam" id="PF24803"/>
    </source>
</evidence>
<dbReference type="EMBL" id="JARVKM010000022">
    <property type="protein sequence ID" value="KAK9777250.1"/>
    <property type="molecule type" value="Genomic_DNA"/>
</dbReference>
<keyword evidence="1" id="KW-0472">Membrane</keyword>
<keyword evidence="1" id="KW-1133">Transmembrane helix</keyword>
<dbReference type="Proteomes" id="UP001465668">
    <property type="component" value="Unassembled WGS sequence"/>
</dbReference>
<dbReference type="PANTHER" id="PTHR37019:SF1">
    <property type="entry name" value="EXPERA DOMAIN-CONTAINING PROTEIN"/>
    <property type="match status" value="1"/>
</dbReference>
<proteinExistence type="predicted"/>
<dbReference type="PANTHER" id="PTHR37019">
    <property type="entry name" value="CHROMOSOME 1, WHOLE GENOME SHOTGUN SEQUENCE"/>
    <property type="match status" value="1"/>
</dbReference>
<keyword evidence="4" id="KW-1185">Reference proteome</keyword>
<accession>A0ABR2XUK7</accession>
<evidence type="ECO:0000313" key="3">
    <source>
        <dbReference type="EMBL" id="KAK9777250.1"/>
    </source>
</evidence>
<keyword evidence="1" id="KW-0812">Transmembrane</keyword>
<feature type="transmembrane region" description="Helical" evidence="1">
    <location>
        <begin position="59"/>
        <end position="77"/>
    </location>
</feature>
<feature type="transmembrane region" description="Helical" evidence="1">
    <location>
        <begin position="27"/>
        <end position="47"/>
    </location>
</feature>
<protein>
    <submittedName>
        <fullName evidence="3">EXPERA domain-containing protein</fullName>
    </submittedName>
</protein>
<dbReference type="InterPro" id="IPR056121">
    <property type="entry name" value="DUF7704"/>
</dbReference>
<evidence type="ECO:0000256" key="1">
    <source>
        <dbReference type="SAM" id="Phobius"/>
    </source>
</evidence>
<gene>
    <name evidence="3" type="ORF">SCAR479_05979</name>
</gene>
<organism evidence="3 4">
    <name type="scientific">Seiridium cardinale</name>
    <dbReference type="NCBI Taxonomy" id="138064"/>
    <lineage>
        <taxon>Eukaryota</taxon>
        <taxon>Fungi</taxon>
        <taxon>Dikarya</taxon>
        <taxon>Ascomycota</taxon>
        <taxon>Pezizomycotina</taxon>
        <taxon>Sordariomycetes</taxon>
        <taxon>Xylariomycetidae</taxon>
        <taxon>Amphisphaeriales</taxon>
        <taxon>Sporocadaceae</taxon>
        <taxon>Seiridium</taxon>
    </lineage>
</organism>
<dbReference type="Pfam" id="PF24803">
    <property type="entry name" value="DUF7704"/>
    <property type="match status" value="1"/>
</dbReference>